<name>A0A5P1EDT6_ASPOF</name>
<keyword evidence="2" id="KW-1185">Reference proteome</keyword>
<organism evidence="1 2">
    <name type="scientific">Asparagus officinalis</name>
    <name type="common">Garden asparagus</name>
    <dbReference type="NCBI Taxonomy" id="4686"/>
    <lineage>
        <taxon>Eukaryota</taxon>
        <taxon>Viridiplantae</taxon>
        <taxon>Streptophyta</taxon>
        <taxon>Embryophyta</taxon>
        <taxon>Tracheophyta</taxon>
        <taxon>Spermatophyta</taxon>
        <taxon>Magnoliopsida</taxon>
        <taxon>Liliopsida</taxon>
        <taxon>Asparagales</taxon>
        <taxon>Asparagaceae</taxon>
        <taxon>Asparagoideae</taxon>
        <taxon>Asparagus</taxon>
    </lineage>
</organism>
<dbReference type="Proteomes" id="UP000243459">
    <property type="component" value="Chromosome 7"/>
</dbReference>
<evidence type="ECO:0000313" key="2">
    <source>
        <dbReference type="Proteomes" id="UP000243459"/>
    </source>
</evidence>
<reference evidence="2" key="1">
    <citation type="journal article" date="2017" name="Nat. Commun.">
        <title>The asparagus genome sheds light on the origin and evolution of a young Y chromosome.</title>
        <authorList>
            <person name="Harkess A."/>
            <person name="Zhou J."/>
            <person name="Xu C."/>
            <person name="Bowers J.E."/>
            <person name="Van der Hulst R."/>
            <person name="Ayyampalayam S."/>
            <person name="Mercati F."/>
            <person name="Riccardi P."/>
            <person name="McKain M.R."/>
            <person name="Kakrana A."/>
            <person name="Tang H."/>
            <person name="Ray J."/>
            <person name="Groenendijk J."/>
            <person name="Arikit S."/>
            <person name="Mathioni S.M."/>
            <person name="Nakano M."/>
            <person name="Shan H."/>
            <person name="Telgmann-Rauber A."/>
            <person name="Kanno A."/>
            <person name="Yue Z."/>
            <person name="Chen H."/>
            <person name="Li W."/>
            <person name="Chen Y."/>
            <person name="Xu X."/>
            <person name="Zhang Y."/>
            <person name="Luo S."/>
            <person name="Chen H."/>
            <person name="Gao J."/>
            <person name="Mao Z."/>
            <person name="Pires J.C."/>
            <person name="Luo M."/>
            <person name="Kudrna D."/>
            <person name="Wing R.A."/>
            <person name="Meyers B.C."/>
            <person name="Yi K."/>
            <person name="Kong H."/>
            <person name="Lavrijsen P."/>
            <person name="Sunseri F."/>
            <person name="Falavigna A."/>
            <person name="Ye Y."/>
            <person name="Leebens-Mack J.H."/>
            <person name="Chen G."/>
        </authorList>
    </citation>
    <scope>NUCLEOTIDE SEQUENCE [LARGE SCALE GENOMIC DNA]</scope>
    <source>
        <strain evidence="2">cv. DH0086</strain>
    </source>
</reference>
<evidence type="ECO:0000313" key="1">
    <source>
        <dbReference type="EMBL" id="ONK62969.1"/>
    </source>
</evidence>
<dbReference type="Gramene" id="ONK62969">
    <property type="protein sequence ID" value="ONK62969"/>
    <property type="gene ID" value="A4U43_C07F10040"/>
</dbReference>
<sequence length="92" mass="9774">MMDLSGAAEGEVERGERCAVGLGGRQRMVVGELDKTAGEWPEQVYRGSNSEVGCSDAGRRGTMGLMAVAMCIRSDGCGFMYLYDIFAVGLIA</sequence>
<dbReference type="EMBL" id="CM007387">
    <property type="protein sequence ID" value="ONK62969.1"/>
    <property type="molecule type" value="Genomic_DNA"/>
</dbReference>
<accession>A0A5P1EDT6</accession>
<protein>
    <submittedName>
        <fullName evidence="1">Uncharacterized protein</fullName>
    </submittedName>
</protein>
<proteinExistence type="predicted"/>
<gene>
    <name evidence="1" type="ORF">A4U43_C07F10040</name>
</gene>
<dbReference type="AlphaFoldDB" id="A0A5P1EDT6"/>